<dbReference type="SMART" id="SM00256">
    <property type="entry name" value="FBOX"/>
    <property type="match status" value="1"/>
</dbReference>
<evidence type="ECO:0000313" key="3">
    <source>
        <dbReference type="EnsemblPlants" id="AES93799"/>
    </source>
</evidence>
<dbReference type="InterPro" id="IPR006527">
    <property type="entry name" value="F-box-assoc_dom_typ1"/>
</dbReference>
<dbReference type="EnsemblPlants" id="AES93799">
    <property type="protein sequence ID" value="AES93799"/>
    <property type="gene ID" value="MTR_5g007610"/>
</dbReference>
<evidence type="ECO:0000259" key="1">
    <source>
        <dbReference type="PROSITE" id="PS50181"/>
    </source>
</evidence>
<name>G7K6G1_MEDTR</name>
<dbReference type="STRING" id="3880.G7K6G1"/>
<reference evidence="2 4" key="2">
    <citation type="journal article" date="2014" name="BMC Genomics">
        <title>An improved genome release (version Mt4.0) for the model legume Medicago truncatula.</title>
        <authorList>
            <person name="Tang H."/>
            <person name="Krishnakumar V."/>
            <person name="Bidwell S."/>
            <person name="Rosen B."/>
            <person name="Chan A."/>
            <person name="Zhou S."/>
            <person name="Gentzbittel L."/>
            <person name="Childs K.L."/>
            <person name="Yandell M."/>
            <person name="Gundlach H."/>
            <person name="Mayer K.F."/>
            <person name="Schwartz D.C."/>
            <person name="Town C.D."/>
        </authorList>
    </citation>
    <scope>GENOME REANNOTATION</scope>
    <source>
        <strain evidence="3 4">cv. Jemalong A17</strain>
    </source>
</reference>
<feature type="domain" description="F-box" evidence="1">
    <location>
        <begin position="35"/>
        <end position="81"/>
    </location>
</feature>
<gene>
    <name evidence="2" type="ordered locus">MTR_5g007610</name>
</gene>
<dbReference type="InterPro" id="IPR001810">
    <property type="entry name" value="F-box_dom"/>
</dbReference>
<dbReference type="Pfam" id="PF07734">
    <property type="entry name" value="FBA_1"/>
    <property type="match status" value="1"/>
</dbReference>
<dbReference type="EMBL" id="CM001221">
    <property type="protein sequence ID" value="AES93799.2"/>
    <property type="molecule type" value="Genomic_DNA"/>
</dbReference>
<dbReference type="NCBIfam" id="TIGR01640">
    <property type="entry name" value="F_box_assoc_1"/>
    <property type="match status" value="1"/>
</dbReference>
<dbReference type="eggNOG" id="ENOG502QUVH">
    <property type="taxonomic scope" value="Eukaryota"/>
</dbReference>
<accession>A0A0C3X9W4</accession>
<evidence type="ECO:0000313" key="2">
    <source>
        <dbReference type="EMBL" id="AES93799.2"/>
    </source>
</evidence>
<dbReference type="InterPro" id="IPR050796">
    <property type="entry name" value="SCF_F-box_component"/>
</dbReference>
<dbReference type="InterPro" id="IPR036047">
    <property type="entry name" value="F-box-like_dom_sf"/>
</dbReference>
<dbReference type="AlphaFoldDB" id="G7K6G1"/>
<protein>
    <submittedName>
        <fullName evidence="2">F-box protein interaction domain protein</fullName>
    </submittedName>
</protein>
<dbReference type="SUPFAM" id="SSF81383">
    <property type="entry name" value="F-box domain"/>
    <property type="match status" value="1"/>
</dbReference>
<dbReference type="PROSITE" id="PS50181">
    <property type="entry name" value="FBOX"/>
    <property type="match status" value="1"/>
</dbReference>
<keyword evidence="4" id="KW-1185">Reference proteome</keyword>
<dbReference type="PaxDb" id="3880-AES93799"/>
<accession>G7K6G1</accession>
<dbReference type="HOGENOM" id="CLU_027176_1_4_1"/>
<dbReference type="Pfam" id="PF00646">
    <property type="entry name" value="F-box"/>
    <property type="match status" value="1"/>
</dbReference>
<dbReference type="Proteomes" id="UP000002051">
    <property type="component" value="Chromosome 5"/>
</dbReference>
<evidence type="ECO:0000313" key="4">
    <source>
        <dbReference type="Proteomes" id="UP000002051"/>
    </source>
</evidence>
<sequence length="405" mass="46411">MDDSTTATNNQLSINYGGNTNIPSALLSSDDSLHAQSLPTLPFDIISQILHRLPVKLLLQLRCLCKACNSLITDLKFAKKQLSMSTTPSITRCLSYRNYSYSIFTNITSNVSQFEIIPTYFGDYLRFDLNCFIIGSCNGILCIANDSKDLFILWNPTIRKFRELPLLKKPQEFSHKYRQFCIKPQTEFSFGYDCLTDNYKVIVVLKYHKSIGRWVNKIELKLHTLGTNFWRSIKKFPFGVLPYDMSGKLVSGKFVGGAISWLAFKPYPRTSCFIVAFDLGKESYQKVLLPNRGGVDVSGFSTLGVLRGFLSLSYGDDVWVMKEYGNTESWIKLFTISYVKDHRYCSAYPKAIYIFEDDQVLLKCVGNFDFNYFVYDFRKGTIEPTNFQNIIEVYDESLISPCSYC</sequence>
<dbReference type="InterPro" id="IPR017451">
    <property type="entry name" value="F-box-assoc_interact_dom"/>
</dbReference>
<reference evidence="2 4" key="1">
    <citation type="journal article" date="2011" name="Nature">
        <title>The Medicago genome provides insight into the evolution of rhizobial symbioses.</title>
        <authorList>
            <person name="Young N.D."/>
            <person name="Debelle F."/>
            <person name="Oldroyd G.E."/>
            <person name="Geurts R."/>
            <person name="Cannon S.B."/>
            <person name="Udvardi M.K."/>
            <person name="Benedito V.A."/>
            <person name="Mayer K.F."/>
            <person name="Gouzy J."/>
            <person name="Schoof H."/>
            <person name="Van de Peer Y."/>
            <person name="Proost S."/>
            <person name="Cook D.R."/>
            <person name="Meyers B.C."/>
            <person name="Spannagl M."/>
            <person name="Cheung F."/>
            <person name="De Mita S."/>
            <person name="Krishnakumar V."/>
            <person name="Gundlach H."/>
            <person name="Zhou S."/>
            <person name="Mudge J."/>
            <person name="Bharti A.K."/>
            <person name="Murray J.D."/>
            <person name="Naoumkina M.A."/>
            <person name="Rosen B."/>
            <person name="Silverstein K.A."/>
            <person name="Tang H."/>
            <person name="Rombauts S."/>
            <person name="Zhao P.X."/>
            <person name="Zhou P."/>
            <person name="Barbe V."/>
            <person name="Bardou P."/>
            <person name="Bechner M."/>
            <person name="Bellec A."/>
            <person name="Berger A."/>
            <person name="Berges H."/>
            <person name="Bidwell S."/>
            <person name="Bisseling T."/>
            <person name="Choisne N."/>
            <person name="Couloux A."/>
            <person name="Denny R."/>
            <person name="Deshpande S."/>
            <person name="Dai X."/>
            <person name="Doyle J.J."/>
            <person name="Dudez A.M."/>
            <person name="Farmer A.D."/>
            <person name="Fouteau S."/>
            <person name="Franken C."/>
            <person name="Gibelin C."/>
            <person name="Gish J."/>
            <person name="Goldstein S."/>
            <person name="Gonzalez A.J."/>
            <person name="Green P.J."/>
            <person name="Hallab A."/>
            <person name="Hartog M."/>
            <person name="Hua A."/>
            <person name="Humphray S.J."/>
            <person name="Jeong D.H."/>
            <person name="Jing Y."/>
            <person name="Jocker A."/>
            <person name="Kenton S.M."/>
            <person name="Kim D.J."/>
            <person name="Klee K."/>
            <person name="Lai H."/>
            <person name="Lang C."/>
            <person name="Lin S."/>
            <person name="Macmil S.L."/>
            <person name="Magdelenat G."/>
            <person name="Matthews L."/>
            <person name="McCorrison J."/>
            <person name="Monaghan E.L."/>
            <person name="Mun J.H."/>
            <person name="Najar F.Z."/>
            <person name="Nicholson C."/>
            <person name="Noirot C."/>
            <person name="O'Bleness M."/>
            <person name="Paule C.R."/>
            <person name="Poulain J."/>
            <person name="Prion F."/>
            <person name="Qin B."/>
            <person name="Qu C."/>
            <person name="Retzel E.F."/>
            <person name="Riddle C."/>
            <person name="Sallet E."/>
            <person name="Samain S."/>
            <person name="Samson N."/>
            <person name="Sanders I."/>
            <person name="Saurat O."/>
            <person name="Scarpelli C."/>
            <person name="Schiex T."/>
            <person name="Segurens B."/>
            <person name="Severin A.J."/>
            <person name="Sherrier D.J."/>
            <person name="Shi R."/>
            <person name="Sims S."/>
            <person name="Singer S.R."/>
            <person name="Sinharoy S."/>
            <person name="Sterck L."/>
            <person name="Viollet A."/>
            <person name="Wang B.B."/>
            <person name="Wang K."/>
            <person name="Wang M."/>
            <person name="Wang X."/>
            <person name="Warfsmann J."/>
            <person name="Weissenbach J."/>
            <person name="White D.D."/>
            <person name="White J.D."/>
            <person name="Wiley G.B."/>
            <person name="Wincker P."/>
            <person name="Xing Y."/>
            <person name="Yang L."/>
            <person name="Yao Z."/>
            <person name="Ying F."/>
            <person name="Zhai J."/>
            <person name="Zhou L."/>
            <person name="Zuber A."/>
            <person name="Denarie J."/>
            <person name="Dixon R.A."/>
            <person name="May G.D."/>
            <person name="Schwartz D.C."/>
            <person name="Rogers J."/>
            <person name="Quetier F."/>
            <person name="Town C.D."/>
            <person name="Roe B.A."/>
        </authorList>
    </citation>
    <scope>NUCLEOTIDE SEQUENCE [LARGE SCALE GENOMIC DNA]</scope>
    <source>
        <strain evidence="2">A17</strain>
        <strain evidence="3 4">cv. Jemalong A17</strain>
    </source>
</reference>
<proteinExistence type="predicted"/>
<reference evidence="3" key="3">
    <citation type="submission" date="2015-04" db="UniProtKB">
        <authorList>
            <consortium name="EnsemblPlants"/>
        </authorList>
    </citation>
    <scope>IDENTIFICATION</scope>
    <source>
        <strain evidence="3">cv. Jemalong A17</strain>
    </source>
</reference>
<organism evidence="2 4">
    <name type="scientific">Medicago truncatula</name>
    <name type="common">Barrel medic</name>
    <name type="synonym">Medicago tribuloides</name>
    <dbReference type="NCBI Taxonomy" id="3880"/>
    <lineage>
        <taxon>Eukaryota</taxon>
        <taxon>Viridiplantae</taxon>
        <taxon>Streptophyta</taxon>
        <taxon>Embryophyta</taxon>
        <taxon>Tracheophyta</taxon>
        <taxon>Spermatophyta</taxon>
        <taxon>Magnoliopsida</taxon>
        <taxon>eudicotyledons</taxon>
        <taxon>Gunneridae</taxon>
        <taxon>Pentapetalae</taxon>
        <taxon>rosids</taxon>
        <taxon>fabids</taxon>
        <taxon>Fabales</taxon>
        <taxon>Fabaceae</taxon>
        <taxon>Papilionoideae</taxon>
        <taxon>50 kb inversion clade</taxon>
        <taxon>NPAAA clade</taxon>
        <taxon>Hologalegina</taxon>
        <taxon>IRL clade</taxon>
        <taxon>Trifolieae</taxon>
        <taxon>Medicago</taxon>
    </lineage>
</organism>
<dbReference type="PANTHER" id="PTHR31672:SF13">
    <property type="entry name" value="F-BOX PROTEIN CPR30-LIKE"/>
    <property type="match status" value="1"/>
</dbReference>
<dbReference type="PANTHER" id="PTHR31672">
    <property type="entry name" value="BNACNNG10540D PROTEIN"/>
    <property type="match status" value="1"/>
</dbReference>